<evidence type="ECO:0008006" key="2">
    <source>
        <dbReference type="Google" id="ProtNLM"/>
    </source>
</evidence>
<dbReference type="InterPro" id="IPR021454">
    <property type="entry name" value="DUF3105"/>
</dbReference>
<accession>A0A382WCB8</accession>
<reference evidence="1" key="1">
    <citation type="submission" date="2018-05" db="EMBL/GenBank/DDBJ databases">
        <authorList>
            <person name="Lanie J.A."/>
            <person name="Ng W.-L."/>
            <person name="Kazmierczak K.M."/>
            <person name="Andrzejewski T.M."/>
            <person name="Davidsen T.M."/>
            <person name="Wayne K.J."/>
            <person name="Tettelin H."/>
            <person name="Glass J.I."/>
            <person name="Rusch D."/>
            <person name="Podicherti R."/>
            <person name="Tsui H.-C.T."/>
            <person name="Winkler M.E."/>
        </authorList>
    </citation>
    <scope>NUCLEOTIDE SEQUENCE</scope>
</reference>
<organism evidence="1">
    <name type="scientific">marine metagenome</name>
    <dbReference type="NCBI Taxonomy" id="408172"/>
    <lineage>
        <taxon>unclassified sequences</taxon>
        <taxon>metagenomes</taxon>
        <taxon>ecological metagenomes</taxon>
    </lineage>
</organism>
<protein>
    <recommendedName>
        <fullName evidence="2">DUF3105 domain-containing protein</fullName>
    </recommendedName>
</protein>
<sequence length="125" mass="14358">EIDSLKFILDNNLDIPEKQAPVAWRVYNTPISDEVLVHNLEHGGIGIHYNCTEGCPELIQSLSEIASARQKVLVSPYSDMDNKIALTAWEYMDVFDIFDNERIVRFIETHVNSRNAPEWNAPNMR</sequence>
<feature type="non-terminal residue" evidence="1">
    <location>
        <position position="1"/>
    </location>
</feature>
<gene>
    <name evidence="1" type="ORF">METZ01_LOCUS409370</name>
</gene>
<proteinExistence type="predicted"/>
<evidence type="ECO:0000313" key="1">
    <source>
        <dbReference type="EMBL" id="SVD56516.1"/>
    </source>
</evidence>
<dbReference type="AlphaFoldDB" id="A0A382WCB8"/>
<dbReference type="Pfam" id="PF11303">
    <property type="entry name" value="DUF3105"/>
    <property type="match status" value="1"/>
</dbReference>
<name>A0A382WCB8_9ZZZZ</name>
<dbReference type="EMBL" id="UINC01158789">
    <property type="protein sequence ID" value="SVD56516.1"/>
    <property type="molecule type" value="Genomic_DNA"/>
</dbReference>